<sequence>MNQRTLLGVLTPSSNTVLEPLTAEMLHGVPDVSAHFGRLKVTEISLRDQALSQFDNEPFLRSARLLADARVQSITWSGTSSGWRGFGDDEALCEVLQAETGIPACTSVLALNEIFHKTRVKNFALVTPYLEDVQEKIIANYREAGFNCIAERHLGDKGNFSFSEYSEETIADMVRAVAAEQKPDAITIFCTNLRGPRVAAALEKELQIPIYDSIATGLWKGMKLAGADTRRIKGWGSLFSEVD</sequence>
<dbReference type="PIRSF" id="PIRSF015736">
    <property type="entry name" value="MI"/>
    <property type="match status" value="1"/>
</dbReference>
<organism evidence="1 2">
    <name type="scientific">Marinobacterium aestuarii</name>
    <dbReference type="NCBI Taxonomy" id="1821621"/>
    <lineage>
        <taxon>Bacteria</taxon>
        <taxon>Pseudomonadati</taxon>
        <taxon>Pseudomonadota</taxon>
        <taxon>Gammaproteobacteria</taxon>
        <taxon>Oceanospirillales</taxon>
        <taxon>Oceanospirillaceae</taxon>
        <taxon>Marinobacterium</taxon>
    </lineage>
</organism>
<keyword evidence="2" id="KW-1185">Reference proteome</keyword>
<dbReference type="KEGG" id="mars:A8C75_17750"/>
<dbReference type="PANTHER" id="PTHR40267">
    <property type="entry name" value="BLR3294 PROTEIN"/>
    <property type="match status" value="1"/>
</dbReference>
<gene>
    <name evidence="1" type="ORF">A8C75_17750</name>
</gene>
<dbReference type="RefSeq" id="WP_067385471.1">
    <property type="nucleotide sequence ID" value="NZ_CP015839.1"/>
</dbReference>
<accession>A0A1A9F319</accession>
<dbReference type="Pfam" id="PF17645">
    <property type="entry name" value="Amdase"/>
    <property type="match status" value="1"/>
</dbReference>
<dbReference type="InterPro" id="IPR053714">
    <property type="entry name" value="Iso_Racemase_Enz_sf"/>
</dbReference>
<dbReference type="InterPro" id="IPR026286">
    <property type="entry name" value="MaiA/AMDase"/>
</dbReference>
<reference evidence="1 2" key="2">
    <citation type="journal article" date="2018" name="Int. J. Syst. Evol. Microbiol.">
        <title>Marinobacterium aestuarii sp. nov., a benzene-degrading marine bacterium isolated from estuary sediment.</title>
        <authorList>
            <person name="Bae S.S."/>
            <person name="Jung J."/>
            <person name="Chung D."/>
            <person name="Baek K."/>
        </authorList>
    </citation>
    <scope>NUCLEOTIDE SEQUENCE [LARGE SCALE GENOMIC DNA]</scope>
    <source>
        <strain evidence="1 2">ST58-10</strain>
    </source>
</reference>
<dbReference type="Proteomes" id="UP000078070">
    <property type="component" value="Chromosome"/>
</dbReference>
<dbReference type="EMBL" id="CP015839">
    <property type="protein sequence ID" value="ANG64133.1"/>
    <property type="molecule type" value="Genomic_DNA"/>
</dbReference>
<protein>
    <submittedName>
        <fullName evidence="1">Asp/Glu/hydantoin racemase</fullName>
    </submittedName>
</protein>
<dbReference type="OrthoDB" id="6836758at2"/>
<reference evidence="2" key="1">
    <citation type="submission" date="2016-05" db="EMBL/GenBank/DDBJ databases">
        <authorList>
            <person name="Baek K."/>
            <person name="Yang S.-J."/>
        </authorList>
    </citation>
    <scope>NUCLEOTIDE SEQUENCE [LARGE SCALE GENOMIC DNA]</scope>
    <source>
        <strain evidence="2">ST58-10</strain>
    </source>
</reference>
<dbReference type="Gene3D" id="3.40.50.12500">
    <property type="match status" value="1"/>
</dbReference>
<dbReference type="STRING" id="1821621.A8C75_17750"/>
<proteinExistence type="predicted"/>
<evidence type="ECO:0000313" key="2">
    <source>
        <dbReference type="Proteomes" id="UP000078070"/>
    </source>
</evidence>
<dbReference type="AlphaFoldDB" id="A0A1A9F319"/>
<dbReference type="PANTHER" id="PTHR40267:SF1">
    <property type="entry name" value="BLR3294 PROTEIN"/>
    <property type="match status" value="1"/>
</dbReference>
<name>A0A1A9F319_9GAMM</name>
<evidence type="ECO:0000313" key="1">
    <source>
        <dbReference type="EMBL" id="ANG64133.1"/>
    </source>
</evidence>